<evidence type="ECO:0000313" key="2">
    <source>
        <dbReference type="EMBL" id="SCG58134.1"/>
    </source>
</evidence>
<dbReference type="SMART" id="SM00530">
    <property type="entry name" value="HTH_XRE"/>
    <property type="match status" value="1"/>
</dbReference>
<dbReference type="RefSeq" id="WP_088994648.1">
    <property type="nucleotide sequence ID" value="NZ_LT607750.1"/>
</dbReference>
<dbReference type="Gene3D" id="1.10.260.40">
    <property type="entry name" value="lambda repressor-like DNA-binding domains"/>
    <property type="match status" value="1"/>
</dbReference>
<name>A0A1C5IIN0_9ACTN</name>
<dbReference type="AlphaFoldDB" id="A0A1C5IIN0"/>
<dbReference type="Pfam" id="PF13560">
    <property type="entry name" value="HTH_31"/>
    <property type="match status" value="1"/>
</dbReference>
<dbReference type="InterPro" id="IPR010982">
    <property type="entry name" value="Lambda_DNA-bd_dom_sf"/>
</dbReference>
<feature type="domain" description="HTH cro/C1-type" evidence="1">
    <location>
        <begin position="17"/>
        <end position="72"/>
    </location>
</feature>
<sequence length="430" mass="46889">MPDVTDLDEGWQQLGRQLARLRATAGYTQHSLAPLVHYGRSTIANVEVGRQRTPRRFWERCDEVLGAGGQLTAAFDQLQRLRQEAGRREWPAQAFNGVPHVGQLQPEPAKEQEMHRREFIGAAAMLAVCGAAAAASTTGRRISREDVEECARRTARLRRLDNYLGGADTLRLYEAELAGTMTLLRTTSFSPATAKALLSLLAEQTQLAGWAAFDAGHDMYATALFNTSRSIAVQAQDVLLGANALALLAYLRASRGQPDIATAEASRLPANAGADPAVRALLLERLAFTHAVAGQEKEAAAALDAAHGALDSTEVGTTPDWAAWVDHDEVRIMTGRVWTELRRPLRALPEMETALERFDDTCARDKAFYSTWLAEAYLDAGEVEQAAIVMKRSKRLCEGVASPRPAARIAVVHERLLPYRDVAAVAESLG</sequence>
<dbReference type="EMBL" id="LT607750">
    <property type="protein sequence ID" value="SCG58134.1"/>
    <property type="molecule type" value="Genomic_DNA"/>
</dbReference>
<keyword evidence="3" id="KW-1185">Reference proteome</keyword>
<protein>
    <submittedName>
        <fullName evidence="2">Helix-turn-helix domain-containing protein</fullName>
    </submittedName>
</protein>
<evidence type="ECO:0000313" key="3">
    <source>
        <dbReference type="Proteomes" id="UP000198217"/>
    </source>
</evidence>
<dbReference type="CDD" id="cd00093">
    <property type="entry name" value="HTH_XRE"/>
    <property type="match status" value="1"/>
</dbReference>
<dbReference type="Proteomes" id="UP000198217">
    <property type="component" value="Chromosome I"/>
</dbReference>
<evidence type="ECO:0000259" key="1">
    <source>
        <dbReference type="SMART" id="SM00530"/>
    </source>
</evidence>
<reference evidence="2 3" key="1">
    <citation type="submission" date="2016-06" db="EMBL/GenBank/DDBJ databases">
        <authorList>
            <person name="Kjaerup R.B."/>
            <person name="Dalgaard T.S."/>
            <person name="Juul-Madsen H.R."/>
        </authorList>
    </citation>
    <scope>NUCLEOTIDE SEQUENCE [LARGE SCALE GENOMIC DNA]</scope>
    <source>
        <strain evidence="2 3">DSM 43904</strain>
    </source>
</reference>
<proteinExistence type="predicted"/>
<dbReference type="InterPro" id="IPR001387">
    <property type="entry name" value="Cro/C1-type_HTH"/>
</dbReference>
<gene>
    <name evidence="2" type="ORF">GA0070609_3413</name>
</gene>
<organism evidence="2 3">
    <name type="scientific">Micromonospora echinaurantiaca</name>
    <dbReference type="NCBI Taxonomy" id="47857"/>
    <lineage>
        <taxon>Bacteria</taxon>
        <taxon>Bacillati</taxon>
        <taxon>Actinomycetota</taxon>
        <taxon>Actinomycetes</taxon>
        <taxon>Micromonosporales</taxon>
        <taxon>Micromonosporaceae</taxon>
        <taxon>Micromonospora</taxon>
    </lineage>
</organism>
<dbReference type="GO" id="GO:0003677">
    <property type="term" value="F:DNA binding"/>
    <property type="evidence" value="ECO:0007669"/>
    <property type="project" value="InterPro"/>
</dbReference>
<dbReference type="SUPFAM" id="SSF47413">
    <property type="entry name" value="lambda repressor-like DNA-binding domains"/>
    <property type="match status" value="1"/>
</dbReference>
<accession>A0A1C5IIN0</accession>